<protein>
    <submittedName>
        <fullName evidence="2">Uncharacterized protein</fullName>
    </submittedName>
</protein>
<evidence type="ECO:0000313" key="3">
    <source>
        <dbReference type="Proteomes" id="UP000254716"/>
    </source>
</evidence>
<accession>A0A376VZV1</accession>
<feature type="transmembrane region" description="Helical" evidence="1">
    <location>
        <begin position="44"/>
        <end position="64"/>
    </location>
</feature>
<evidence type="ECO:0000256" key="1">
    <source>
        <dbReference type="SAM" id="Phobius"/>
    </source>
</evidence>
<organism evidence="2 3">
    <name type="scientific">Escherichia coli</name>
    <dbReference type="NCBI Taxonomy" id="562"/>
    <lineage>
        <taxon>Bacteria</taxon>
        <taxon>Pseudomonadati</taxon>
        <taxon>Pseudomonadota</taxon>
        <taxon>Gammaproteobacteria</taxon>
        <taxon>Enterobacterales</taxon>
        <taxon>Enterobacteriaceae</taxon>
        <taxon>Escherichia</taxon>
    </lineage>
</organism>
<name>A0A376VZV1_ECOLX</name>
<proteinExistence type="predicted"/>
<dbReference type="AlphaFoldDB" id="A0A376VZV1"/>
<keyword evidence="1" id="KW-1133">Transmembrane helix</keyword>
<reference evidence="2 3" key="1">
    <citation type="submission" date="2018-06" db="EMBL/GenBank/DDBJ databases">
        <authorList>
            <consortium name="Pathogen Informatics"/>
            <person name="Doyle S."/>
        </authorList>
    </citation>
    <scope>NUCLEOTIDE SEQUENCE [LARGE SCALE GENOMIC DNA]</scope>
    <source>
        <strain evidence="2 3">NCTC9081</strain>
    </source>
</reference>
<sequence>MYVKTNVVELPLAGQVRFILIAMLLSLGALFIHEVLDEGSLSRIALGISTFMAGVVASFFIPAFRIKKKYVRK</sequence>
<gene>
    <name evidence="2" type="ORF">NCTC9081_01444</name>
</gene>
<keyword evidence="1" id="KW-0472">Membrane</keyword>
<feature type="transmembrane region" description="Helical" evidence="1">
    <location>
        <begin position="12"/>
        <end position="32"/>
    </location>
</feature>
<dbReference type="Proteomes" id="UP000254716">
    <property type="component" value="Unassembled WGS sequence"/>
</dbReference>
<evidence type="ECO:0000313" key="2">
    <source>
        <dbReference type="EMBL" id="STJ16068.1"/>
    </source>
</evidence>
<dbReference type="EMBL" id="UGCV01000008">
    <property type="protein sequence ID" value="STJ16068.1"/>
    <property type="molecule type" value="Genomic_DNA"/>
</dbReference>
<keyword evidence="1" id="KW-0812">Transmembrane</keyword>